<comment type="caution">
    <text evidence="1">The sequence shown here is derived from an EMBL/GenBank/DDBJ whole genome shotgun (WGS) entry which is preliminary data.</text>
</comment>
<reference evidence="1" key="1">
    <citation type="submission" date="2024-01" db="EMBL/GenBank/DDBJ databases">
        <authorList>
            <person name="Webb A."/>
        </authorList>
    </citation>
    <scope>NUCLEOTIDE SEQUENCE</scope>
    <source>
        <strain evidence="1">Pm1</strain>
    </source>
</reference>
<dbReference type="EMBL" id="CAKLBY020000153">
    <property type="protein sequence ID" value="CAK7929845.1"/>
    <property type="molecule type" value="Genomic_DNA"/>
</dbReference>
<accession>A0AAV1U594</accession>
<proteinExistence type="predicted"/>
<dbReference type="AlphaFoldDB" id="A0AAV1U594"/>
<gene>
    <name evidence="1" type="ORF">PM001_LOCUS14995</name>
</gene>
<evidence type="ECO:0000313" key="2">
    <source>
        <dbReference type="Proteomes" id="UP001162060"/>
    </source>
</evidence>
<evidence type="ECO:0000313" key="1">
    <source>
        <dbReference type="EMBL" id="CAK7929845.1"/>
    </source>
</evidence>
<sequence>MEIGDGLQVCPTLRQRHPPDLVRAYDWTFHSSGRIQGVVANTSIEQLNVILLEQESDGLHWDIEEDNIEDRQTATDCQAP</sequence>
<protein>
    <submittedName>
        <fullName evidence="1">Uncharacterized protein</fullName>
    </submittedName>
</protein>
<name>A0AAV1U594_9STRA</name>
<organism evidence="1 2">
    <name type="scientific">Peronospora matthiolae</name>
    <dbReference type="NCBI Taxonomy" id="2874970"/>
    <lineage>
        <taxon>Eukaryota</taxon>
        <taxon>Sar</taxon>
        <taxon>Stramenopiles</taxon>
        <taxon>Oomycota</taxon>
        <taxon>Peronosporomycetes</taxon>
        <taxon>Peronosporales</taxon>
        <taxon>Peronosporaceae</taxon>
        <taxon>Peronospora</taxon>
    </lineage>
</organism>
<dbReference type="Proteomes" id="UP001162060">
    <property type="component" value="Unassembled WGS sequence"/>
</dbReference>